<keyword evidence="5" id="KW-0325">Glycoprotein</keyword>
<evidence type="ECO:0000256" key="6">
    <source>
        <dbReference type="SAM" id="SignalP"/>
    </source>
</evidence>
<feature type="signal peptide" evidence="6">
    <location>
        <begin position="1"/>
        <end position="20"/>
    </location>
</feature>
<accession>A0A8E2EH07</accession>
<dbReference type="Gene3D" id="3.40.50.1820">
    <property type="entry name" value="alpha/beta hydrolase"/>
    <property type="match status" value="2"/>
</dbReference>
<dbReference type="InterPro" id="IPR008758">
    <property type="entry name" value="Peptidase_S28"/>
</dbReference>
<dbReference type="GO" id="GO:0008239">
    <property type="term" value="F:dipeptidyl-peptidase activity"/>
    <property type="evidence" value="ECO:0007669"/>
    <property type="project" value="TreeGrafter"/>
</dbReference>
<evidence type="ECO:0000256" key="4">
    <source>
        <dbReference type="ARBA" id="ARBA00022801"/>
    </source>
</evidence>
<dbReference type="GO" id="GO:0070008">
    <property type="term" value="F:serine-type exopeptidase activity"/>
    <property type="evidence" value="ECO:0007669"/>
    <property type="project" value="InterPro"/>
</dbReference>
<gene>
    <name evidence="7" type="ORF">K432DRAFT_322417</name>
</gene>
<dbReference type="SUPFAM" id="SSF53474">
    <property type="entry name" value="alpha/beta-Hydrolases"/>
    <property type="match status" value="1"/>
</dbReference>
<reference evidence="7 8" key="1">
    <citation type="journal article" date="2016" name="Nat. Commun.">
        <title>Ectomycorrhizal ecology is imprinted in the genome of the dominant symbiotic fungus Cenococcum geophilum.</title>
        <authorList>
            <consortium name="DOE Joint Genome Institute"/>
            <person name="Peter M."/>
            <person name="Kohler A."/>
            <person name="Ohm R.A."/>
            <person name="Kuo A."/>
            <person name="Krutzmann J."/>
            <person name="Morin E."/>
            <person name="Arend M."/>
            <person name="Barry K.W."/>
            <person name="Binder M."/>
            <person name="Choi C."/>
            <person name="Clum A."/>
            <person name="Copeland A."/>
            <person name="Grisel N."/>
            <person name="Haridas S."/>
            <person name="Kipfer T."/>
            <person name="LaButti K."/>
            <person name="Lindquist E."/>
            <person name="Lipzen A."/>
            <person name="Maire R."/>
            <person name="Meier B."/>
            <person name="Mihaltcheva S."/>
            <person name="Molinier V."/>
            <person name="Murat C."/>
            <person name="Poggeler S."/>
            <person name="Quandt C.A."/>
            <person name="Sperisen C."/>
            <person name="Tritt A."/>
            <person name="Tisserant E."/>
            <person name="Crous P.W."/>
            <person name="Henrissat B."/>
            <person name="Nehls U."/>
            <person name="Egli S."/>
            <person name="Spatafora J.W."/>
            <person name="Grigoriev I.V."/>
            <person name="Martin F.M."/>
        </authorList>
    </citation>
    <scope>NUCLEOTIDE SEQUENCE [LARGE SCALE GENOMIC DNA]</scope>
    <source>
        <strain evidence="7 8">CBS 459.81</strain>
    </source>
</reference>
<dbReference type="Pfam" id="PF05577">
    <property type="entry name" value="Peptidase_S28"/>
    <property type="match status" value="1"/>
</dbReference>
<keyword evidence="2" id="KW-0645">Protease</keyword>
<proteinExistence type="inferred from homology"/>
<dbReference type="AlphaFoldDB" id="A0A8E2EH07"/>
<evidence type="ECO:0000313" key="8">
    <source>
        <dbReference type="Proteomes" id="UP000250266"/>
    </source>
</evidence>
<name>A0A8E2EH07_9PEZI</name>
<organism evidence="7 8">
    <name type="scientific">Lepidopterella palustris CBS 459.81</name>
    <dbReference type="NCBI Taxonomy" id="1314670"/>
    <lineage>
        <taxon>Eukaryota</taxon>
        <taxon>Fungi</taxon>
        <taxon>Dikarya</taxon>
        <taxon>Ascomycota</taxon>
        <taxon>Pezizomycotina</taxon>
        <taxon>Dothideomycetes</taxon>
        <taxon>Pleosporomycetidae</taxon>
        <taxon>Mytilinidiales</taxon>
        <taxon>Argynnaceae</taxon>
        <taxon>Lepidopterella</taxon>
    </lineage>
</organism>
<evidence type="ECO:0000313" key="7">
    <source>
        <dbReference type="EMBL" id="OCK83398.1"/>
    </source>
</evidence>
<dbReference type="EMBL" id="KV744862">
    <property type="protein sequence ID" value="OCK83398.1"/>
    <property type="molecule type" value="Genomic_DNA"/>
</dbReference>
<dbReference type="PANTHER" id="PTHR11010">
    <property type="entry name" value="PROTEASE S28 PRO-X CARBOXYPEPTIDASE-RELATED"/>
    <property type="match status" value="1"/>
</dbReference>
<comment type="similarity">
    <text evidence="1">Belongs to the peptidase S28 family.</text>
</comment>
<dbReference type="InterPro" id="IPR029058">
    <property type="entry name" value="AB_hydrolase_fold"/>
</dbReference>
<feature type="chain" id="PRO_5034135566" evidence="6">
    <location>
        <begin position="21"/>
        <end position="558"/>
    </location>
</feature>
<dbReference type="OrthoDB" id="1735038at2759"/>
<protein>
    <submittedName>
        <fullName evidence="7">Peptidase S28</fullName>
    </submittedName>
</protein>
<sequence>MHSLLSLCLFSLSFLPNVNALGGSLSNKFRIMAEMGLLPDGTPMRLSEDQAIQAPSIKATKAAAAETIVAEYVTLPLDHFKSGYGSTRTFNNRFWVAESGYKPGGPIFIYDVGEADAEPSALFRLQDPNSFFKQIVDAYGGIGIAWEHRFYGNSTPVTIDLDTPAEEFTYLTAEQALADIPAFAAQFSRKNINATLTPEKTPWIFIGGSYPGMRAAFVRKFYPDTIYASFASSAPVEARTDMSVYFEPIWRGMNAYGWANCTKDIHAAINYMDGVMERPFSASALKERFLGLGAGNNTNAGFADALSTPFYLWQSYGVEGGSTGLRSFCDWLSTDPATNKTAPAEGWAASKGANFTVGRWASFPYFTDMVNSYMTTNCSGVASMEGDCDLQLRFSDPAGISWTWQYCTQWGFLQSANLGPTQLISKYNSLQHQADICHRQFPSAPPSLLPAWPAVHKTNAHFGGWAIRPSNVYWSGGEFDPWRTLSPLSSESWAPKPKPFTSPVPACGVQTQEGEIFASVIEGAEHCFDFRTSFPGGEGSREVFMGALTEWLKCFKAR</sequence>
<evidence type="ECO:0000256" key="1">
    <source>
        <dbReference type="ARBA" id="ARBA00011079"/>
    </source>
</evidence>
<dbReference type="FunFam" id="3.40.50.1820:FF:000636">
    <property type="entry name" value="Serine peptidase, family S28, putative"/>
    <property type="match status" value="1"/>
</dbReference>
<evidence type="ECO:0000256" key="2">
    <source>
        <dbReference type="ARBA" id="ARBA00022670"/>
    </source>
</evidence>
<keyword evidence="4" id="KW-0378">Hydrolase</keyword>
<dbReference type="GO" id="GO:0006508">
    <property type="term" value="P:proteolysis"/>
    <property type="evidence" value="ECO:0007669"/>
    <property type="project" value="UniProtKB-KW"/>
</dbReference>
<keyword evidence="8" id="KW-1185">Reference proteome</keyword>
<dbReference type="Proteomes" id="UP000250266">
    <property type="component" value="Unassembled WGS sequence"/>
</dbReference>
<evidence type="ECO:0000256" key="3">
    <source>
        <dbReference type="ARBA" id="ARBA00022729"/>
    </source>
</evidence>
<evidence type="ECO:0000256" key="5">
    <source>
        <dbReference type="ARBA" id="ARBA00023180"/>
    </source>
</evidence>
<keyword evidence="3 6" id="KW-0732">Signal</keyword>
<dbReference type="PANTHER" id="PTHR11010:SF109">
    <property type="entry name" value="PEPTIDASE, FAMILY S28, PUTATIVE (AFU_ORTHOLOGUE AFUA_4G03790)-RELATED"/>
    <property type="match status" value="1"/>
</dbReference>